<feature type="transmembrane region" description="Helical" evidence="1">
    <location>
        <begin position="142"/>
        <end position="162"/>
    </location>
</feature>
<dbReference type="EMBL" id="JMKI01000006">
    <property type="protein sequence ID" value="KEJ93157.1"/>
    <property type="molecule type" value="Genomic_DNA"/>
</dbReference>
<feature type="transmembrane region" description="Helical" evidence="1">
    <location>
        <begin position="60"/>
        <end position="81"/>
    </location>
</feature>
<accession>A0A073J608</accession>
<name>A0A073J608_9BACT</name>
<keyword evidence="4" id="KW-1185">Reference proteome</keyword>
<dbReference type="STRING" id="2754.EH55_12685"/>
<proteinExistence type="predicted"/>
<dbReference type="Pfam" id="PF01970">
    <property type="entry name" value="TctA"/>
    <property type="match status" value="1"/>
</dbReference>
<comment type="caution">
    <text evidence="3">The sequence shown here is derived from an EMBL/GenBank/DDBJ whole genome shotgun (WGS) entry which is preliminary data.</text>
</comment>
<feature type="transmembrane region" description="Helical" evidence="1">
    <location>
        <begin position="395"/>
        <end position="424"/>
    </location>
</feature>
<dbReference type="Proteomes" id="UP000027665">
    <property type="component" value="Unassembled WGS sequence"/>
</dbReference>
<dbReference type="PATRIC" id="fig|2754.20.peg.529"/>
<keyword evidence="1" id="KW-1133">Transmembrane helix</keyword>
<feature type="transmembrane region" description="Helical" evidence="1">
    <location>
        <begin position="194"/>
        <end position="213"/>
    </location>
</feature>
<evidence type="ECO:0000313" key="4">
    <source>
        <dbReference type="Proteomes" id="UP000027665"/>
    </source>
</evidence>
<feature type="transmembrane region" description="Helical" evidence="1">
    <location>
        <begin position="353"/>
        <end position="383"/>
    </location>
</feature>
<reference evidence="3 4" key="1">
    <citation type="submission" date="2014-04" db="EMBL/GenBank/DDBJ databases">
        <title>Draft Genome Sequence of Synergistes jonesii.</title>
        <authorList>
            <person name="Coil D.A."/>
            <person name="Eisen J.A."/>
            <person name="Holland-Moritz H.E."/>
        </authorList>
    </citation>
    <scope>NUCLEOTIDE SEQUENCE [LARGE SCALE GENOMIC DNA]</scope>
    <source>
        <strain evidence="3 4">78-1</strain>
    </source>
</reference>
<keyword evidence="1" id="KW-0812">Transmembrane</keyword>
<protein>
    <recommendedName>
        <fullName evidence="2">DUF112 domain-containing protein</fullName>
    </recommendedName>
</protein>
<feature type="transmembrane region" description="Helical" evidence="1">
    <location>
        <begin position="318"/>
        <end position="341"/>
    </location>
</feature>
<dbReference type="PANTHER" id="PTHR35342:SF5">
    <property type="entry name" value="TRICARBOXYLIC TRANSPORT PROTEIN"/>
    <property type="match status" value="1"/>
</dbReference>
<feature type="transmembrane region" description="Helical" evidence="1">
    <location>
        <begin position="468"/>
        <end position="486"/>
    </location>
</feature>
<feature type="transmembrane region" description="Helical" evidence="1">
    <location>
        <begin position="108"/>
        <end position="130"/>
    </location>
</feature>
<dbReference type="GeneID" id="90982819"/>
<gene>
    <name evidence="3" type="ORF">EH55_12685</name>
</gene>
<sequence length="497" mass="52814">MDFTPFIEGFGIILVPKFIMYMFSGVFFGLILGALPGLTGTLGIALMLPFTYNMDPLTAMVFLLSIYSGGLFGGAITAIMINTPGSPANIATMLDGYPMMKKGQASEALGLALTSSVIGGIVGCVFLLLITEPLATLSLKFGPAEMFMVAIFGLTVVGSLGADPLKGVFSGLFGILLGTIGMNANGIERGTFGILYLLDGIPLIPCLIGFLSLPEIMSLIDQPYVVSGKVSNPSLIKMLSVWKDIIKCWVQVLATAVLGVIVGIMPAAGATVASLLSYNQCKQFSKKRKLFGTGIPEGIIASETANNASEGGAMSTMLVLGIPGSASTAMLLGALMLQGWVPGPSLFIDHRDIVYAAISSLFIQQIVMYIVGLLISLCAAYVLKIPVRYLIPCVLMFMVLGAFANRNAFFDAGLMLIFGLMGYVMKKHDFPVMPTVLGIILGPIADRELLRTVQTYSGNYLTIFEQPIVVILLLVSIASVATPIILKRRDAKRDVVV</sequence>
<dbReference type="eggNOG" id="COG3333">
    <property type="taxonomic scope" value="Bacteria"/>
</dbReference>
<evidence type="ECO:0000313" key="3">
    <source>
        <dbReference type="EMBL" id="KEJ93157.1"/>
    </source>
</evidence>
<organism evidence="3 4">
    <name type="scientific">Synergistes jonesii</name>
    <dbReference type="NCBI Taxonomy" id="2754"/>
    <lineage>
        <taxon>Bacteria</taxon>
        <taxon>Thermotogati</taxon>
        <taxon>Synergistota</taxon>
        <taxon>Synergistia</taxon>
        <taxon>Synergistales</taxon>
        <taxon>Synergistaceae</taxon>
        <taxon>Synergistes</taxon>
    </lineage>
</organism>
<dbReference type="RefSeq" id="WP_037974496.1">
    <property type="nucleotide sequence ID" value="NZ_JMKI01000006.1"/>
</dbReference>
<feature type="transmembrane region" description="Helical" evidence="1">
    <location>
        <begin position="249"/>
        <end position="278"/>
    </location>
</feature>
<evidence type="ECO:0000259" key="2">
    <source>
        <dbReference type="Pfam" id="PF01970"/>
    </source>
</evidence>
<keyword evidence="1" id="KW-0472">Membrane</keyword>
<dbReference type="PANTHER" id="PTHR35342">
    <property type="entry name" value="TRICARBOXYLIC TRANSPORT PROTEIN"/>
    <property type="match status" value="1"/>
</dbReference>
<dbReference type="InterPro" id="IPR002823">
    <property type="entry name" value="DUF112_TM"/>
</dbReference>
<dbReference type="AlphaFoldDB" id="A0A073J608"/>
<feature type="domain" description="DUF112" evidence="2">
    <location>
        <begin position="19"/>
        <end position="437"/>
    </location>
</feature>
<evidence type="ECO:0000256" key="1">
    <source>
        <dbReference type="SAM" id="Phobius"/>
    </source>
</evidence>
<feature type="transmembrane region" description="Helical" evidence="1">
    <location>
        <begin position="168"/>
        <end position="187"/>
    </location>
</feature>
<feature type="transmembrane region" description="Helical" evidence="1">
    <location>
        <begin position="20"/>
        <end position="48"/>
    </location>
</feature>